<evidence type="ECO:0000259" key="11">
    <source>
        <dbReference type="Pfam" id="PF01370"/>
    </source>
</evidence>
<dbReference type="SUPFAM" id="SSF51735">
    <property type="entry name" value="NAD(P)-binding Rossmann-fold domains"/>
    <property type="match status" value="1"/>
</dbReference>
<evidence type="ECO:0000313" key="12">
    <source>
        <dbReference type="EMBL" id="MFC5462387.1"/>
    </source>
</evidence>
<dbReference type="RefSeq" id="WP_379785876.1">
    <property type="nucleotide sequence ID" value="NZ_JBHSMU010000016.1"/>
</dbReference>
<sequence length="336" mass="36547">MKILVTGGVGYIGSHTVVELQNAGYDVVVVDNLSNAQRSVQERVQQITGKTFELVEADIRDRAAMEAAFATHKVDAVIHFAGLKAVGESVAEPLRYYDNNVSGSVVLFETMAKFGVKTLVFSSSATVYGDPASVPITEDFPLSATNPYGRSKLMIEDILRDLVKAQPDWRIALLRYFNPVGAHESGLIGESPSGIPNNLVPYIAQVATGQREKLSVYGGDYPTPDGTGMRDYIHVVDLSIGHVKTLEKLAKAPGLLTYNLGTGRGNSVLEMVRAFEAACGRPIPYQVVDRRPGDIAKCYADPARARDELGWVATRDVAQMCTDTWRYQTSNNVTTS</sequence>
<evidence type="ECO:0000256" key="5">
    <source>
        <dbReference type="ARBA" id="ARBA00013189"/>
    </source>
</evidence>
<dbReference type="NCBIfam" id="NF007956">
    <property type="entry name" value="PRK10675.1"/>
    <property type="match status" value="1"/>
</dbReference>
<protein>
    <recommendedName>
        <fullName evidence="6 10">UDP-glucose 4-epimerase</fullName>
        <ecNumber evidence="5 10">5.1.3.2</ecNumber>
    </recommendedName>
</protein>
<evidence type="ECO:0000256" key="10">
    <source>
        <dbReference type="RuleBase" id="RU366046"/>
    </source>
</evidence>
<dbReference type="Proteomes" id="UP001596050">
    <property type="component" value="Unassembled WGS sequence"/>
</dbReference>
<evidence type="ECO:0000256" key="2">
    <source>
        <dbReference type="ARBA" id="ARBA00001911"/>
    </source>
</evidence>
<evidence type="ECO:0000256" key="9">
    <source>
        <dbReference type="ARBA" id="ARBA00023235"/>
    </source>
</evidence>
<dbReference type="PANTHER" id="PTHR43725:SF47">
    <property type="entry name" value="UDP-GLUCOSE 4-EPIMERASE"/>
    <property type="match status" value="1"/>
</dbReference>
<dbReference type="InterPro" id="IPR036291">
    <property type="entry name" value="NAD(P)-bd_dom_sf"/>
</dbReference>
<keyword evidence="13" id="KW-1185">Reference proteome</keyword>
<comment type="catalytic activity">
    <reaction evidence="1 10">
        <text>UDP-alpha-D-glucose = UDP-alpha-D-galactose</text>
        <dbReference type="Rhea" id="RHEA:22168"/>
        <dbReference type="ChEBI" id="CHEBI:58885"/>
        <dbReference type="ChEBI" id="CHEBI:66914"/>
        <dbReference type="EC" id="5.1.3.2"/>
    </reaction>
</comment>
<comment type="similarity">
    <text evidence="4 10">Belongs to the NAD(P)-dependent epimerase/dehydratase family.</text>
</comment>
<keyword evidence="9 10" id="KW-0413">Isomerase</keyword>
<dbReference type="EC" id="5.1.3.2" evidence="5 10"/>
<dbReference type="PANTHER" id="PTHR43725">
    <property type="entry name" value="UDP-GLUCOSE 4-EPIMERASE"/>
    <property type="match status" value="1"/>
</dbReference>
<dbReference type="InterPro" id="IPR001509">
    <property type="entry name" value="Epimerase_deHydtase"/>
</dbReference>
<organism evidence="12 13">
    <name type="scientific">Massilia niabensis</name>
    <dbReference type="NCBI Taxonomy" id="544910"/>
    <lineage>
        <taxon>Bacteria</taxon>
        <taxon>Pseudomonadati</taxon>
        <taxon>Pseudomonadota</taxon>
        <taxon>Betaproteobacteria</taxon>
        <taxon>Burkholderiales</taxon>
        <taxon>Oxalobacteraceae</taxon>
        <taxon>Telluria group</taxon>
        <taxon>Massilia</taxon>
    </lineage>
</organism>
<keyword evidence="10" id="KW-0119">Carbohydrate metabolism</keyword>
<dbReference type="NCBIfam" id="TIGR01179">
    <property type="entry name" value="galE"/>
    <property type="match status" value="1"/>
</dbReference>
<comment type="cofactor">
    <cofactor evidence="2 10">
        <name>NAD(+)</name>
        <dbReference type="ChEBI" id="CHEBI:57540"/>
    </cofactor>
</comment>
<keyword evidence="8" id="KW-0299">Galactose metabolism</keyword>
<comment type="subunit">
    <text evidence="10">Homodimer.</text>
</comment>
<accession>A0ABW0LBP6</accession>
<name>A0ABW0LBP6_9BURK</name>
<proteinExistence type="inferred from homology"/>
<comment type="caution">
    <text evidence="12">The sequence shown here is derived from an EMBL/GenBank/DDBJ whole genome shotgun (WGS) entry which is preliminary data.</text>
</comment>
<feature type="domain" description="NAD-dependent epimerase/dehydratase" evidence="11">
    <location>
        <begin position="3"/>
        <end position="261"/>
    </location>
</feature>
<dbReference type="GO" id="GO:0003978">
    <property type="term" value="F:UDP-glucose 4-epimerase activity"/>
    <property type="evidence" value="ECO:0007669"/>
    <property type="project" value="UniProtKB-EC"/>
</dbReference>
<evidence type="ECO:0000313" key="13">
    <source>
        <dbReference type="Proteomes" id="UP001596050"/>
    </source>
</evidence>
<keyword evidence="7 10" id="KW-0520">NAD</keyword>
<gene>
    <name evidence="12" type="primary">galE</name>
    <name evidence="12" type="ORF">ACFPN5_21490</name>
</gene>
<evidence type="ECO:0000256" key="6">
    <source>
        <dbReference type="ARBA" id="ARBA00018569"/>
    </source>
</evidence>
<reference evidence="13" key="1">
    <citation type="journal article" date="2019" name="Int. J. Syst. Evol. Microbiol.">
        <title>The Global Catalogue of Microorganisms (GCM) 10K type strain sequencing project: providing services to taxonomists for standard genome sequencing and annotation.</title>
        <authorList>
            <consortium name="The Broad Institute Genomics Platform"/>
            <consortium name="The Broad Institute Genome Sequencing Center for Infectious Disease"/>
            <person name="Wu L."/>
            <person name="Ma J."/>
        </authorList>
    </citation>
    <scope>NUCLEOTIDE SEQUENCE [LARGE SCALE GENOMIC DNA]</scope>
    <source>
        <strain evidence="13">KACC 12649</strain>
    </source>
</reference>
<dbReference type="EMBL" id="JBHSMU010000016">
    <property type="protein sequence ID" value="MFC5462387.1"/>
    <property type="molecule type" value="Genomic_DNA"/>
</dbReference>
<dbReference type="CDD" id="cd05247">
    <property type="entry name" value="UDP_G4E_1_SDR_e"/>
    <property type="match status" value="1"/>
</dbReference>
<dbReference type="Gene3D" id="3.90.25.10">
    <property type="entry name" value="UDP-galactose 4-epimerase, domain 1"/>
    <property type="match status" value="1"/>
</dbReference>
<dbReference type="InterPro" id="IPR005886">
    <property type="entry name" value="UDP_G4E"/>
</dbReference>
<evidence type="ECO:0000256" key="1">
    <source>
        <dbReference type="ARBA" id="ARBA00000083"/>
    </source>
</evidence>
<dbReference type="Pfam" id="PF01370">
    <property type="entry name" value="Epimerase"/>
    <property type="match status" value="1"/>
</dbReference>
<evidence type="ECO:0000256" key="3">
    <source>
        <dbReference type="ARBA" id="ARBA00004947"/>
    </source>
</evidence>
<evidence type="ECO:0000256" key="8">
    <source>
        <dbReference type="ARBA" id="ARBA00023144"/>
    </source>
</evidence>
<evidence type="ECO:0000256" key="7">
    <source>
        <dbReference type="ARBA" id="ARBA00023027"/>
    </source>
</evidence>
<comment type="pathway">
    <text evidence="3 10">Carbohydrate metabolism; galactose metabolism.</text>
</comment>
<evidence type="ECO:0000256" key="4">
    <source>
        <dbReference type="ARBA" id="ARBA00007637"/>
    </source>
</evidence>
<dbReference type="Gene3D" id="3.40.50.720">
    <property type="entry name" value="NAD(P)-binding Rossmann-like Domain"/>
    <property type="match status" value="1"/>
</dbReference>